<protein>
    <recommendedName>
        <fullName evidence="7">Gram-positive cocci surface proteins LPxTG domain-containing protein</fullName>
    </recommendedName>
</protein>
<gene>
    <name evidence="8" type="ORF">RU86_GL000333</name>
</gene>
<keyword evidence="5" id="KW-0572">Peptidoglycan-anchor</keyword>
<sequence>MSQIPVLADSQLANNTTGTTALNASKTPQTVIASSLSHQPIKPLSSDTIDAWMPDKNLQNVIATLLEKPLSQVTKEDMTSVTRIDLESLPEDTQVNLKGLELAVNLKSLDIANIIATDIPEITMVNNATLFTRSNVLPYIKPKGKFNNIHIGNYTSYRPKDELVGIGQDMDNWDVDMLSIYSIGMTDYSELELSKVNVNYDLSILTNDSIVLNPIEIQDTNESEIAYTDTLLKDTSGNPIISDLSNASIPLSITYIDKNGEWTSLSEGIDYHMTHQGIIFTSIPKDTEKINIQSMVPALFASTTNAFITYGGSYQIPVNHLTTAQSVIVNYVDEQGQAIPNVPSQSISGNVGSSFDASTDKYKLMIAGYTLDETKLPINMTGKLTDQIQTVTYVYTKIKVEPVVPIPNDTPNTLNTETTKASALLPKTGDENDNYLGLGLFLVICTSIISTLYVRSSKQ</sequence>
<feature type="domain" description="Gram-positive cocci surface proteins LPxTG" evidence="7">
    <location>
        <begin position="425"/>
        <end position="459"/>
    </location>
</feature>
<feature type="transmembrane region" description="Helical" evidence="6">
    <location>
        <begin position="435"/>
        <end position="454"/>
    </location>
</feature>
<evidence type="ECO:0000256" key="3">
    <source>
        <dbReference type="ARBA" id="ARBA00022729"/>
    </source>
</evidence>
<evidence type="ECO:0000256" key="2">
    <source>
        <dbReference type="ARBA" id="ARBA00022525"/>
    </source>
</evidence>
<dbReference type="InterPro" id="IPR009459">
    <property type="entry name" value="MucBP_dom"/>
</dbReference>
<evidence type="ECO:0000256" key="1">
    <source>
        <dbReference type="ARBA" id="ARBA00022512"/>
    </source>
</evidence>
<dbReference type="InterPro" id="IPR032675">
    <property type="entry name" value="LRR_dom_sf"/>
</dbReference>
<dbReference type="Proteomes" id="UP000218282">
    <property type="component" value="Unassembled WGS sequence"/>
</dbReference>
<dbReference type="Gene3D" id="3.10.20.320">
    <property type="entry name" value="Putative peptidoglycan bound protein (lpxtg motif)"/>
    <property type="match status" value="1"/>
</dbReference>
<keyword evidence="2" id="KW-0964">Secreted</keyword>
<dbReference type="Pfam" id="PF06458">
    <property type="entry name" value="MucBP"/>
    <property type="match status" value="1"/>
</dbReference>
<dbReference type="AlphaFoldDB" id="A0A2A5RYP4"/>
<keyword evidence="6" id="KW-0812">Transmembrane</keyword>
<evidence type="ECO:0000313" key="8">
    <source>
        <dbReference type="EMBL" id="PCS06377.1"/>
    </source>
</evidence>
<proteinExistence type="predicted"/>
<keyword evidence="1" id="KW-0134">Cell wall</keyword>
<comment type="caution">
    <text evidence="8">The sequence shown here is derived from an EMBL/GenBank/DDBJ whole genome shotgun (WGS) entry which is preliminary data.</text>
</comment>
<keyword evidence="6" id="KW-1133">Transmembrane helix</keyword>
<dbReference type="PROSITE" id="PS50847">
    <property type="entry name" value="GRAM_POS_ANCHORING"/>
    <property type="match status" value="1"/>
</dbReference>
<accession>A0A2A5RYP4</accession>
<evidence type="ECO:0000256" key="4">
    <source>
        <dbReference type="ARBA" id="ARBA00022737"/>
    </source>
</evidence>
<name>A0A2A5RYP4_9LACT</name>
<keyword evidence="4" id="KW-0677">Repeat</keyword>
<evidence type="ECO:0000259" key="7">
    <source>
        <dbReference type="PROSITE" id="PS50847"/>
    </source>
</evidence>
<keyword evidence="6" id="KW-0472">Membrane</keyword>
<keyword evidence="3" id="KW-0732">Signal</keyword>
<dbReference type="InterPro" id="IPR019931">
    <property type="entry name" value="LPXTG_anchor"/>
</dbReference>
<reference evidence="8 9" key="1">
    <citation type="submission" date="2014-12" db="EMBL/GenBank/DDBJ databases">
        <title>Draft genome sequences of 10 type strains of Lactococcus.</title>
        <authorList>
            <person name="Sun Z."/>
            <person name="Zhong Z."/>
            <person name="Liu W."/>
            <person name="Zhang W."/>
            <person name="Zhang H."/>
        </authorList>
    </citation>
    <scope>NUCLEOTIDE SEQUENCE [LARGE SCALE GENOMIC DNA]</scope>
    <source>
        <strain evidence="8 9">DSM 6634</strain>
    </source>
</reference>
<keyword evidence="9" id="KW-1185">Reference proteome</keyword>
<dbReference type="EMBL" id="JXJW01000011">
    <property type="protein sequence ID" value="PCS06377.1"/>
    <property type="molecule type" value="Genomic_DNA"/>
</dbReference>
<evidence type="ECO:0000256" key="6">
    <source>
        <dbReference type="SAM" id="Phobius"/>
    </source>
</evidence>
<dbReference type="Gene3D" id="3.80.10.10">
    <property type="entry name" value="Ribonuclease Inhibitor"/>
    <property type="match status" value="1"/>
</dbReference>
<evidence type="ECO:0000313" key="9">
    <source>
        <dbReference type="Proteomes" id="UP000218282"/>
    </source>
</evidence>
<evidence type="ECO:0000256" key="5">
    <source>
        <dbReference type="ARBA" id="ARBA00023088"/>
    </source>
</evidence>
<organism evidence="8 9">
    <name type="scientific">Pseudolactococcus piscium</name>
    <dbReference type="NCBI Taxonomy" id="1364"/>
    <lineage>
        <taxon>Bacteria</taxon>
        <taxon>Bacillati</taxon>
        <taxon>Bacillota</taxon>
        <taxon>Bacilli</taxon>
        <taxon>Lactobacillales</taxon>
        <taxon>Streptococcaceae</taxon>
        <taxon>Pseudolactococcus</taxon>
    </lineage>
</organism>